<dbReference type="Gene3D" id="3.10.25.10">
    <property type="entry name" value="Formyl transferase, C-terminal domain"/>
    <property type="match status" value="1"/>
</dbReference>
<evidence type="ECO:0000259" key="10">
    <source>
        <dbReference type="Pfam" id="PF02911"/>
    </source>
</evidence>
<dbReference type="SUPFAM" id="SSF53328">
    <property type="entry name" value="Formyltransferase"/>
    <property type="match status" value="1"/>
</dbReference>
<dbReference type="AlphaFoldDB" id="I4B602"/>
<dbReference type="InterPro" id="IPR037022">
    <property type="entry name" value="Formyl_trans_C_sf"/>
</dbReference>
<evidence type="ECO:0000313" key="12">
    <source>
        <dbReference type="Proteomes" id="UP000006048"/>
    </source>
</evidence>
<evidence type="ECO:0000256" key="3">
    <source>
        <dbReference type="ARBA" id="ARBA00012261"/>
    </source>
</evidence>
<dbReference type="InterPro" id="IPR005793">
    <property type="entry name" value="Formyl_trans_C"/>
</dbReference>
<dbReference type="PANTHER" id="PTHR11138:SF5">
    <property type="entry name" value="METHIONYL-TRNA FORMYLTRANSFERASE, MITOCHONDRIAL"/>
    <property type="match status" value="1"/>
</dbReference>
<dbReference type="InterPro" id="IPR036477">
    <property type="entry name" value="Formyl_transf_N_sf"/>
</dbReference>
<dbReference type="OrthoDB" id="9802815at2"/>
<dbReference type="Gene3D" id="3.40.50.170">
    <property type="entry name" value="Formyl transferase, N-terminal domain"/>
    <property type="match status" value="1"/>
</dbReference>
<accession>I4B602</accession>
<dbReference type="EMBL" id="CP002959">
    <property type="protein sequence ID" value="AFM12709.1"/>
    <property type="molecule type" value="Genomic_DNA"/>
</dbReference>
<dbReference type="KEGG" id="tpx:Turpa_2063"/>
<dbReference type="SUPFAM" id="SSF50486">
    <property type="entry name" value="FMT C-terminal domain-like"/>
    <property type="match status" value="1"/>
</dbReference>
<dbReference type="InterPro" id="IPR041711">
    <property type="entry name" value="Met-tRNA-FMT_N"/>
</dbReference>
<name>I4B602_TURPD</name>
<organism evidence="11 12">
    <name type="scientific">Turneriella parva (strain ATCC BAA-1111 / DSM 21527 / NCTC 11395 / H)</name>
    <name type="common">Leptospira parva</name>
    <dbReference type="NCBI Taxonomy" id="869212"/>
    <lineage>
        <taxon>Bacteria</taxon>
        <taxon>Pseudomonadati</taxon>
        <taxon>Spirochaetota</taxon>
        <taxon>Spirochaetia</taxon>
        <taxon>Leptospirales</taxon>
        <taxon>Leptospiraceae</taxon>
        <taxon>Turneriella</taxon>
    </lineage>
</organism>
<dbReference type="PANTHER" id="PTHR11138">
    <property type="entry name" value="METHIONYL-TRNA FORMYLTRANSFERASE"/>
    <property type="match status" value="1"/>
</dbReference>
<comment type="function">
    <text evidence="1 8">Attaches a formyl group to the free amino group of methionyl-tRNA(fMet). The formyl group appears to play a dual role in the initiator identity of N-formylmethionyl-tRNA by promoting its recognition by IF2 and preventing the misappropriation of this tRNA by the elongation apparatus.</text>
</comment>
<evidence type="ECO:0000256" key="7">
    <source>
        <dbReference type="ARBA" id="ARBA00048558"/>
    </source>
</evidence>
<dbReference type="Pfam" id="PF00551">
    <property type="entry name" value="Formyl_trans_N"/>
    <property type="match status" value="1"/>
</dbReference>
<evidence type="ECO:0000256" key="8">
    <source>
        <dbReference type="HAMAP-Rule" id="MF_00182"/>
    </source>
</evidence>
<dbReference type="InterPro" id="IPR002376">
    <property type="entry name" value="Formyl_transf_N"/>
</dbReference>
<keyword evidence="6 8" id="KW-0648">Protein biosynthesis</keyword>
<feature type="domain" description="Formyl transferase N-terminal" evidence="9">
    <location>
        <begin position="7"/>
        <end position="179"/>
    </location>
</feature>
<dbReference type="Pfam" id="PF02911">
    <property type="entry name" value="Formyl_trans_C"/>
    <property type="match status" value="1"/>
</dbReference>
<dbReference type="InterPro" id="IPR005794">
    <property type="entry name" value="Fmt"/>
</dbReference>
<keyword evidence="12" id="KW-1185">Reference proteome</keyword>
<evidence type="ECO:0000256" key="6">
    <source>
        <dbReference type="ARBA" id="ARBA00022917"/>
    </source>
</evidence>
<protein>
    <recommendedName>
        <fullName evidence="4 8">Methionyl-tRNA formyltransferase</fullName>
        <ecNumber evidence="3 8">2.1.2.9</ecNumber>
    </recommendedName>
</protein>
<dbReference type="HAMAP" id="MF_00182">
    <property type="entry name" value="Formyl_trans"/>
    <property type="match status" value="1"/>
</dbReference>
<comment type="similarity">
    <text evidence="2 8">Belongs to the Fmt family.</text>
</comment>
<feature type="domain" description="Formyl transferase C-terminal" evidence="10">
    <location>
        <begin position="213"/>
        <end position="319"/>
    </location>
</feature>
<dbReference type="STRING" id="869212.Turpa_2063"/>
<dbReference type="HOGENOM" id="CLU_033347_1_1_12"/>
<dbReference type="InterPro" id="IPR011034">
    <property type="entry name" value="Formyl_transferase-like_C_sf"/>
</dbReference>
<dbReference type="NCBIfam" id="TIGR00460">
    <property type="entry name" value="fmt"/>
    <property type="match status" value="1"/>
</dbReference>
<dbReference type="CDD" id="cd08646">
    <property type="entry name" value="FMT_core_Met-tRNA-FMT_N"/>
    <property type="match status" value="1"/>
</dbReference>
<dbReference type="EC" id="2.1.2.9" evidence="3 8"/>
<evidence type="ECO:0000256" key="5">
    <source>
        <dbReference type="ARBA" id="ARBA00022679"/>
    </source>
</evidence>
<evidence type="ECO:0000256" key="4">
    <source>
        <dbReference type="ARBA" id="ARBA00016014"/>
    </source>
</evidence>
<dbReference type="Proteomes" id="UP000006048">
    <property type="component" value="Chromosome"/>
</dbReference>
<sequence>MTGKTRIVFWGSPGIAASFLRDLVHNHSDRFVITACVTQTEKTIQRQGKTAARSKVHDTALELGLPVLTPKSVKKEAREILSTLSTFGYDLFVVVAYGKILPQSIIDAPPLKSVNFHGSLLPLLRGASPIEHSLLYGFRETGWTLQRIVEKLDAGDIIAQSQVVIDENETTGTLYEKLSADLIQNGAQMLADYADGKVTPRPQDESAATHCGKISAEDGRLNFERPAHEIFNRCRAFTPRPGVFAMFRGKKVKLALSPPPVPLPTRGEGVPEAGVGTLTKHGKTDLSVVCGDGNVLNIVSVTPEGKKPMAVADFMNGYRLQDGDRFE</sequence>
<dbReference type="GO" id="GO:0004479">
    <property type="term" value="F:methionyl-tRNA formyltransferase activity"/>
    <property type="evidence" value="ECO:0007669"/>
    <property type="project" value="UniProtKB-UniRule"/>
</dbReference>
<evidence type="ECO:0000256" key="1">
    <source>
        <dbReference type="ARBA" id="ARBA00002606"/>
    </source>
</evidence>
<feature type="binding site" evidence="8">
    <location>
        <begin position="119"/>
        <end position="122"/>
    </location>
    <ligand>
        <name>(6S)-5,6,7,8-tetrahydrofolate</name>
        <dbReference type="ChEBI" id="CHEBI:57453"/>
    </ligand>
</feature>
<evidence type="ECO:0000256" key="2">
    <source>
        <dbReference type="ARBA" id="ARBA00010699"/>
    </source>
</evidence>
<proteinExistence type="inferred from homology"/>
<dbReference type="InterPro" id="IPR044135">
    <property type="entry name" value="Met-tRNA-FMT_C"/>
</dbReference>
<comment type="catalytic activity">
    <reaction evidence="7 8">
        <text>L-methionyl-tRNA(fMet) + (6R)-10-formyltetrahydrofolate = N-formyl-L-methionyl-tRNA(fMet) + (6S)-5,6,7,8-tetrahydrofolate + H(+)</text>
        <dbReference type="Rhea" id="RHEA:24380"/>
        <dbReference type="Rhea" id="RHEA-COMP:9952"/>
        <dbReference type="Rhea" id="RHEA-COMP:9953"/>
        <dbReference type="ChEBI" id="CHEBI:15378"/>
        <dbReference type="ChEBI" id="CHEBI:57453"/>
        <dbReference type="ChEBI" id="CHEBI:78530"/>
        <dbReference type="ChEBI" id="CHEBI:78844"/>
        <dbReference type="ChEBI" id="CHEBI:195366"/>
        <dbReference type="EC" id="2.1.2.9"/>
    </reaction>
</comment>
<keyword evidence="5 8" id="KW-0808">Transferase</keyword>
<dbReference type="RefSeq" id="WP_014803215.1">
    <property type="nucleotide sequence ID" value="NC_018020.1"/>
</dbReference>
<evidence type="ECO:0000259" key="9">
    <source>
        <dbReference type="Pfam" id="PF00551"/>
    </source>
</evidence>
<dbReference type="PATRIC" id="fig|869212.3.peg.2066"/>
<evidence type="ECO:0000313" key="11">
    <source>
        <dbReference type="EMBL" id="AFM12709.1"/>
    </source>
</evidence>
<reference evidence="11 12" key="1">
    <citation type="submission" date="2012-06" db="EMBL/GenBank/DDBJ databases">
        <title>The complete chromosome of genome of Turneriella parva DSM 21527.</title>
        <authorList>
            <consortium name="US DOE Joint Genome Institute (JGI-PGF)"/>
            <person name="Lucas S."/>
            <person name="Han J."/>
            <person name="Lapidus A."/>
            <person name="Bruce D."/>
            <person name="Goodwin L."/>
            <person name="Pitluck S."/>
            <person name="Peters L."/>
            <person name="Kyrpides N."/>
            <person name="Mavromatis K."/>
            <person name="Ivanova N."/>
            <person name="Mikhailova N."/>
            <person name="Chertkov O."/>
            <person name="Detter J.C."/>
            <person name="Tapia R."/>
            <person name="Han C."/>
            <person name="Land M."/>
            <person name="Hauser L."/>
            <person name="Markowitz V."/>
            <person name="Cheng J.-F."/>
            <person name="Hugenholtz P."/>
            <person name="Woyke T."/>
            <person name="Wu D."/>
            <person name="Gronow S."/>
            <person name="Wellnitz S."/>
            <person name="Brambilla E."/>
            <person name="Klenk H.-P."/>
            <person name="Eisen J.A."/>
        </authorList>
    </citation>
    <scope>NUCLEOTIDE SEQUENCE [LARGE SCALE GENOMIC DNA]</scope>
    <source>
        <strain evidence="12">ATCC BAA-1111 / DSM 21527 / NCTC 11395 / H</strain>
    </source>
</reference>
<dbReference type="CDD" id="cd08704">
    <property type="entry name" value="Met_tRNA_FMT_C"/>
    <property type="match status" value="1"/>
</dbReference>
<gene>
    <name evidence="8" type="primary">fmt</name>
    <name evidence="11" type="ordered locus">Turpa_2063</name>
</gene>
<dbReference type="GO" id="GO:0005829">
    <property type="term" value="C:cytosol"/>
    <property type="evidence" value="ECO:0007669"/>
    <property type="project" value="TreeGrafter"/>
</dbReference>